<dbReference type="RefSeq" id="WP_353565250.1">
    <property type="nucleotide sequence ID" value="NZ_BAABRI010000001.1"/>
</dbReference>
<organism evidence="2 3">
    <name type="scientific">Haloferula sargassicola</name>
    <dbReference type="NCBI Taxonomy" id="490096"/>
    <lineage>
        <taxon>Bacteria</taxon>
        <taxon>Pseudomonadati</taxon>
        <taxon>Verrucomicrobiota</taxon>
        <taxon>Verrucomicrobiia</taxon>
        <taxon>Verrucomicrobiales</taxon>
        <taxon>Verrucomicrobiaceae</taxon>
        <taxon>Haloferula</taxon>
    </lineage>
</organism>
<proteinExistence type="predicted"/>
<keyword evidence="3" id="KW-1185">Reference proteome</keyword>
<feature type="chain" id="PRO_5046220992" description="DUF4468 domain-containing protein" evidence="1">
    <location>
        <begin position="37"/>
        <end position="199"/>
    </location>
</feature>
<sequence length="199" mass="21913">MPVPTLVFFPGVLLIARMKRLPFLLLLAFLALPVLAQQPNGQNQGEEDQAPENENVTDDLNDRGFWEASLPGGTYLVALDRISSISMQEYLLDGNLIVNEVNIDTNGRAIARFYFIQPLAEATSSGGVTRAAQRGRELIDRAAGKVGIDAHNMAQKTYPTTTHAGMIEYRILDRADLDALFKSAVRAWKSGKGRKLTIQ</sequence>
<feature type="signal peptide" evidence="1">
    <location>
        <begin position="1"/>
        <end position="36"/>
    </location>
</feature>
<gene>
    <name evidence="2" type="ORF">Hsar01_00301</name>
</gene>
<evidence type="ECO:0000256" key="1">
    <source>
        <dbReference type="SAM" id="SignalP"/>
    </source>
</evidence>
<comment type="caution">
    <text evidence="2">The sequence shown here is derived from an EMBL/GenBank/DDBJ whole genome shotgun (WGS) entry which is preliminary data.</text>
</comment>
<accession>A0ABP9UHF9</accession>
<evidence type="ECO:0000313" key="3">
    <source>
        <dbReference type="Proteomes" id="UP001476282"/>
    </source>
</evidence>
<reference evidence="2 3" key="1">
    <citation type="submission" date="2024-02" db="EMBL/GenBank/DDBJ databases">
        <title>Haloferula sargassicola NBRC 104335.</title>
        <authorList>
            <person name="Ichikawa N."/>
            <person name="Katano-Makiyama Y."/>
            <person name="Hidaka K."/>
        </authorList>
    </citation>
    <scope>NUCLEOTIDE SEQUENCE [LARGE SCALE GENOMIC DNA]</scope>
    <source>
        <strain evidence="2 3">NBRC 104335</strain>
    </source>
</reference>
<evidence type="ECO:0008006" key="4">
    <source>
        <dbReference type="Google" id="ProtNLM"/>
    </source>
</evidence>
<dbReference type="Proteomes" id="UP001476282">
    <property type="component" value="Unassembled WGS sequence"/>
</dbReference>
<dbReference type="EMBL" id="BAABRI010000001">
    <property type="protein sequence ID" value="GAA5481095.1"/>
    <property type="molecule type" value="Genomic_DNA"/>
</dbReference>
<evidence type="ECO:0000313" key="2">
    <source>
        <dbReference type="EMBL" id="GAA5481095.1"/>
    </source>
</evidence>
<name>A0ABP9UHF9_9BACT</name>
<keyword evidence="1" id="KW-0732">Signal</keyword>
<protein>
    <recommendedName>
        <fullName evidence="4">DUF4468 domain-containing protein</fullName>
    </recommendedName>
</protein>